<proteinExistence type="predicted"/>
<evidence type="ECO:0000313" key="3">
    <source>
        <dbReference type="Proteomes" id="UP001151699"/>
    </source>
</evidence>
<protein>
    <submittedName>
        <fullName evidence="2">Uncharacterized protein</fullName>
    </submittedName>
</protein>
<organism evidence="2 3">
    <name type="scientific">Pseudolycoriella hygida</name>
    <dbReference type="NCBI Taxonomy" id="35572"/>
    <lineage>
        <taxon>Eukaryota</taxon>
        <taxon>Metazoa</taxon>
        <taxon>Ecdysozoa</taxon>
        <taxon>Arthropoda</taxon>
        <taxon>Hexapoda</taxon>
        <taxon>Insecta</taxon>
        <taxon>Pterygota</taxon>
        <taxon>Neoptera</taxon>
        <taxon>Endopterygota</taxon>
        <taxon>Diptera</taxon>
        <taxon>Nematocera</taxon>
        <taxon>Sciaroidea</taxon>
        <taxon>Sciaridae</taxon>
        <taxon>Pseudolycoriella</taxon>
    </lineage>
</organism>
<gene>
    <name evidence="2" type="ORF">Bhyg_13250</name>
</gene>
<reference evidence="2" key="1">
    <citation type="submission" date="2022-07" db="EMBL/GenBank/DDBJ databases">
        <authorList>
            <person name="Trinca V."/>
            <person name="Uliana J.V.C."/>
            <person name="Torres T.T."/>
            <person name="Ward R.J."/>
            <person name="Monesi N."/>
        </authorList>
    </citation>
    <scope>NUCLEOTIDE SEQUENCE</scope>
    <source>
        <strain evidence="2">HSMRA1968</strain>
        <tissue evidence="2">Whole embryos</tissue>
    </source>
</reference>
<accession>A0A9Q0RW89</accession>
<dbReference type="Proteomes" id="UP001151699">
    <property type="component" value="Chromosome C"/>
</dbReference>
<comment type="caution">
    <text evidence="2">The sequence shown here is derived from an EMBL/GenBank/DDBJ whole genome shotgun (WGS) entry which is preliminary data.</text>
</comment>
<evidence type="ECO:0000313" key="2">
    <source>
        <dbReference type="EMBL" id="KAJ6634673.1"/>
    </source>
</evidence>
<feature type="region of interest" description="Disordered" evidence="1">
    <location>
        <begin position="1"/>
        <end position="20"/>
    </location>
</feature>
<keyword evidence="3" id="KW-1185">Reference proteome</keyword>
<evidence type="ECO:0000256" key="1">
    <source>
        <dbReference type="SAM" id="MobiDB-lite"/>
    </source>
</evidence>
<dbReference type="EMBL" id="WJQU01000004">
    <property type="protein sequence ID" value="KAJ6634673.1"/>
    <property type="molecule type" value="Genomic_DNA"/>
</dbReference>
<dbReference type="AlphaFoldDB" id="A0A9Q0RW89"/>
<name>A0A9Q0RW89_9DIPT</name>
<sequence length="45" mass="4700">MAVKVNGQPQLMDGEPDMEASPAKANALNFLHNFSQDANGALIGS</sequence>